<organism evidence="1 2">
    <name type="scientific">Coniosporium tulheliwenetii</name>
    <dbReference type="NCBI Taxonomy" id="3383036"/>
    <lineage>
        <taxon>Eukaryota</taxon>
        <taxon>Fungi</taxon>
        <taxon>Dikarya</taxon>
        <taxon>Ascomycota</taxon>
        <taxon>Pezizomycotina</taxon>
        <taxon>Dothideomycetes</taxon>
        <taxon>Dothideomycetes incertae sedis</taxon>
        <taxon>Coniosporium</taxon>
    </lineage>
</organism>
<evidence type="ECO:0000313" key="1">
    <source>
        <dbReference type="EMBL" id="KAJ9645205.1"/>
    </source>
</evidence>
<accession>A0ACC2ZD43</accession>
<sequence length="140" mass="15867">MTGTQPTHQAVKDSQESKPLLGSHYQVTEVRRELKQPEKSRCRVTISGFQQGSLFTIKRESQDVKKLGSTVLIKKDTLDRTRPALVIGRRSRSVYAAQYTPLESYVRHRIKFLDPSTNYNTFGKAVQTTTPQIGNGRNDD</sequence>
<keyword evidence="2" id="KW-1185">Reference proteome</keyword>
<proteinExistence type="predicted"/>
<evidence type="ECO:0000313" key="2">
    <source>
        <dbReference type="Proteomes" id="UP001172680"/>
    </source>
</evidence>
<reference evidence="1" key="1">
    <citation type="submission" date="2022-10" db="EMBL/GenBank/DDBJ databases">
        <title>Culturing micro-colonial fungi from biological soil crusts in the Mojave desert and describing Neophaeococcomyces mojavensis, and introducing the new genera and species Taxawa tesnikishii.</title>
        <authorList>
            <person name="Kurbessoian T."/>
            <person name="Stajich J.E."/>
        </authorList>
    </citation>
    <scope>NUCLEOTIDE SEQUENCE</scope>
    <source>
        <strain evidence="1">JES_115</strain>
    </source>
</reference>
<protein>
    <submittedName>
        <fullName evidence="1">Uncharacterized protein</fullName>
    </submittedName>
</protein>
<name>A0ACC2ZD43_9PEZI</name>
<gene>
    <name evidence="1" type="ORF">H2199_003211</name>
</gene>
<dbReference type="Proteomes" id="UP001172680">
    <property type="component" value="Unassembled WGS sequence"/>
</dbReference>
<comment type="caution">
    <text evidence="1">The sequence shown here is derived from an EMBL/GenBank/DDBJ whole genome shotgun (WGS) entry which is preliminary data.</text>
</comment>
<dbReference type="EMBL" id="JAPDRP010000008">
    <property type="protein sequence ID" value="KAJ9645205.1"/>
    <property type="molecule type" value="Genomic_DNA"/>
</dbReference>